<dbReference type="InterPro" id="IPR021359">
    <property type="entry name" value="DUF2812"/>
</dbReference>
<dbReference type="EMBL" id="LNQP01000072">
    <property type="protein sequence ID" value="KSU86668.1"/>
    <property type="molecule type" value="Genomic_DNA"/>
</dbReference>
<sequence>MKQTKYIMSGGLAFAEEKDMKKLRRFSLKGWHVTGFKFLGYTLEKGESSDYIYSVDYRSLEVGEEDEYFDVFASAGWSHVTSEGDIHLFRAESGTKAIYSDSETLVEKYKSLSNSMGYIAISLVVITALAWLGTMMSSGVLHSLLTVIGIVLTVVAFPATLTAIASYNNKWKVEEKKGLVALLKIIPAALVIMAVLVLVFGDYDSARLLAYMIIGGTVFPAVIWLIMSLFHKVRNEA</sequence>
<dbReference type="AlphaFoldDB" id="A0A0V8JI76"/>
<proteinExistence type="predicted"/>
<dbReference type="Pfam" id="PF11193">
    <property type="entry name" value="DUF2812"/>
    <property type="match status" value="1"/>
</dbReference>
<evidence type="ECO:0000313" key="2">
    <source>
        <dbReference type="EMBL" id="KSU86668.1"/>
    </source>
</evidence>
<feature type="transmembrane region" description="Helical" evidence="1">
    <location>
        <begin position="209"/>
        <end position="230"/>
    </location>
</feature>
<accession>A0A0V8JI76</accession>
<dbReference type="Proteomes" id="UP000053681">
    <property type="component" value="Unassembled WGS sequence"/>
</dbReference>
<evidence type="ECO:0008006" key="4">
    <source>
        <dbReference type="Google" id="ProtNLM"/>
    </source>
</evidence>
<keyword evidence="1" id="KW-0812">Transmembrane</keyword>
<reference evidence="2 3" key="1">
    <citation type="submission" date="2015-11" db="EMBL/GenBank/DDBJ databases">
        <title>Bacillus caseinolyticus sp nov.</title>
        <authorList>
            <person name="Dastager S.G."/>
            <person name="Mawlankar R."/>
        </authorList>
    </citation>
    <scope>NUCLEOTIDE SEQUENCE [LARGE SCALE GENOMIC DNA]</scope>
    <source>
        <strain evidence="2 3">SGD-V-76</strain>
    </source>
</reference>
<keyword evidence="1" id="KW-1133">Transmembrane helix</keyword>
<feature type="transmembrane region" description="Helical" evidence="1">
    <location>
        <begin position="179"/>
        <end position="203"/>
    </location>
</feature>
<gene>
    <name evidence="2" type="ORF">AS180_17400</name>
</gene>
<comment type="caution">
    <text evidence="2">The sequence shown here is derived from an EMBL/GenBank/DDBJ whole genome shotgun (WGS) entry which is preliminary data.</text>
</comment>
<protein>
    <recommendedName>
        <fullName evidence="4">DUF2812 domain-containing protein</fullName>
    </recommendedName>
</protein>
<keyword evidence="1" id="KW-0472">Membrane</keyword>
<keyword evidence="3" id="KW-1185">Reference proteome</keyword>
<feature type="transmembrane region" description="Helical" evidence="1">
    <location>
        <begin position="116"/>
        <end position="134"/>
    </location>
</feature>
<feature type="transmembrane region" description="Helical" evidence="1">
    <location>
        <begin position="140"/>
        <end position="167"/>
    </location>
</feature>
<dbReference type="RefSeq" id="WP_062687206.1">
    <property type="nucleotide sequence ID" value="NZ_KQ758687.1"/>
</dbReference>
<evidence type="ECO:0000256" key="1">
    <source>
        <dbReference type="SAM" id="Phobius"/>
    </source>
</evidence>
<organism evidence="2 3">
    <name type="scientific">Priestia veravalensis</name>
    <dbReference type="NCBI Taxonomy" id="1414648"/>
    <lineage>
        <taxon>Bacteria</taxon>
        <taxon>Bacillati</taxon>
        <taxon>Bacillota</taxon>
        <taxon>Bacilli</taxon>
        <taxon>Bacillales</taxon>
        <taxon>Bacillaceae</taxon>
        <taxon>Priestia</taxon>
    </lineage>
</organism>
<evidence type="ECO:0000313" key="3">
    <source>
        <dbReference type="Proteomes" id="UP000053681"/>
    </source>
</evidence>
<name>A0A0V8JI76_9BACI</name>